<proteinExistence type="inferred from homology"/>
<reference evidence="11" key="1">
    <citation type="journal article" date="2019" name="Int. J. Syst. Evol. Microbiol.">
        <title>The Global Catalogue of Microorganisms (GCM) 10K type strain sequencing project: providing services to taxonomists for standard genome sequencing and annotation.</title>
        <authorList>
            <consortium name="The Broad Institute Genomics Platform"/>
            <consortium name="The Broad Institute Genome Sequencing Center for Infectious Disease"/>
            <person name="Wu L."/>
            <person name="Ma J."/>
        </authorList>
    </citation>
    <scope>NUCLEOTIDE SEQUENCE [LARGE SCALE GENOMIC DNA]</scope>
    <source>
        <strain evidence="11">CGMCC 1.16031</strain>
    </source>
</reference>
<evidence type="ECO:0000256" key="1">
    <source>
        <dbReference type="ARBA" id="ARBA00022475"/>
    </source>
</evidence>
<dbReference type="InterPro" id="IPR007791">
    <property type="entry name" value="DjlA_N"/>
</dbReference>
<feature type="domain" description="J" evidence="9">
    <location>
        <begin position="209"/>
        <end position="273"/>
    </location>
</feature>
<comment type="subcellular location">
    <subcellularLocation>
        <location evidence="7">Cell inner membrane</location>
        <topology evidence="7">Single-pass type III membrane protein</topology>
    </subcellularLocation>
</comment>
<feature type="topological domain" description="Cytoplasmic" evidence="7">
    <location>
        <begin position="29"/>
        <end position="273"/>
    </location>
</feature>
<evidence type="ECO:0000256" key="8">
    <source>
        <dbReference type="SAM" id="Phobius"/>
    </source>
</evidence>
<feature type="topological domain" description="Periplasmic" evidence="7">
    <location>
        <begin position="1"/>
        <end position="4"/>
    </location>
</feature>
<name>A0ABW1XMR2_9ALTE</name>
<evidence type="ECO:0000256" key="4">
    <source>
        <dbReference type="ARBA" id="ARBA00022989"/>
    </source>
</evidence>
<comment type="caution">
    <text evidence="10">The sequence shown here is derived from an EMBL/GenBank/DDBJ whole genome shotgun (WGS) entry which is preliminary data.</text>
</comment>
<keyword evidence="3 7" id="KW-0812">Transmembrane</keyword>
<dbReference type="Pfam" id="PF00226">
    <property type="entry name" value="DnaJ"/>
    <property type="match status" value="1"/>
</dbReference>
<dbReference type="SUPFAM" id="SSF158682">
    <property type="entry name" value="TerB-like"/>
    <property type="match status" value="1"/>
</dbReference>
<keyword evidence="1 7" id="KW-1003">Cell membrane</keyword>
<dbReference type="InterPro" id="IPR001623">
    <property type="entry name" value="DnaJ_domain"/>
</dbReference>
<dbReference type="NCBIfam" id="NF006948">
    <property type="entry name" value="PRK09430.1"/>
    <property type="match status" value="1"/>
</dbReference>
<dbReference type="RefSeq" id="WP_131258709.1">
    <property type="nucleotide sequence ID" value="NZ_JBHSUS010000001.1"/>
</dbReference>
<dbReference type="InterPro" id="IPR050817">
    <property type="entry name" value="DjlA_DnaK_co-chaperone"/>
</dbReference>
<evidence type="ECO:0000256" key="7">
    <source>
        <dbReference type="HAMAP-Rule" id="MF_01153"/>
    </source>
</evidence>
<dbReference type="InterPro" id="IPR036869">
    <property type="entry name" value="J_dom_sf"/>
</dbReference>
<evidence type="ECO:0000313" key="10">
    <source>
        <dbReference type="EMBL" id="MFC6440951.1"/>
    </source>
</evidence>
<dbReference type="SMART" id="SM00271">
    <property type="entry name" value="DnaJ"/>
    <property type="match status" value="1"/>
</dbReference>
<evidence type="ECO:0000256" key="5">
    <source>
        <dbReference type="ARBA" id="ARBA00023136"/>
    </source>
</evidence>
<dbReference type="HAMAP" id="MF_01153">
    <property type="entry name" value="DjlA"/>
    <property type="match status" value="1"/>
</dbReference>
<dbReference type="CDD" id="cd06257">
    <property type="entry name" value="DnaJ"/>
    <property type="match status" value="1"/>
</dbReference>
<evidence type="ECO:0000256" key="6">
    <source>
        <dbReference type="ARBA" id="ARBA00023186"/>
    </source>
</evidence>
<evidence type="ECO:0000256" key="3">
    <source>
        <dbReference type="ARBA" id="ARBA00022692"/>
    </source>
</evidence>
<keyword evidence="6 7" id="KW-0143">Chaperone</keyword>
<protein>
    <recommendedName>
        <fullName evidence="7">Co-chaperone protein DjlA</fullName>
    </recommendedName>
</protein>
<comment type="function">
    <text evidence="7">Regulatory DnaK co-chaperone. Direct interaction between DnaK and DjlA is needed for the induction of the wcaABCDE operon, involved in the synthesis of a colanic acid polysaccharide capsule, possibly through activation of the RcsB/RcsC phosphotransfer signaling pathway. The colanic acid capsule may help the bacterium survive conditions outside the host.</text>
</comment>
<dbReference type="Gene3D" id="1.10.3680.10">
    <property type="entry name" value="TerB-like"/>
    <property type="match status" value="1"/>
</dbReference>
<dbReference type="InterPro" id="IPR029024">
    <property type="entry name" value="TerB-like"/>
</dbReference>
<dbReference type="CDD" id="cd07316">
    <property type="entry name" value="terB_like_DjlA"/>
    <property type="match status" value="1"/>
</dbReference>
<dbReference type="PRINTS" id="PR00625">
    <property type="entry name" value="JDOMAIN"/>
</dbReference>
<dbReference type="PANTHER" id="PTHR24074">
    <property type="entry name" value="CO-CHAPERONE PROTEIN DJLA"/>
    <property type="match status" value="1"/>
</dbReference>
<dbReference type="Proteomes" id="UP001596364">
    <property type="component" value="Unassembled WGS sequence"/>
</dbReference>
<keyword evidence="4 7" id="KW-1133">Transmembrane helix</keyword>
<evidence type="ECO:0000313" key="11">
    <source>
        <dbReference type="Proteomes" id="UP001596364"/>
    </source>
</evidence>
<dbReference type="PROSITE" id="PS50076">
    <property type="entry name" value="DNAJ_2"/>
    <property type="match status" value="1"/>
</dbReference>
<feature type="transmembrane region" description="Helical" evidence="8">
    <location>
        <begin position="6"/>
        <end position="30"/>
    </location>
</feature>
<keyword evidence="5 7" id="KW-0472">Membrane</keyword>
<dbReference type="Pfam" id="PF05099">
    <property type="entry name" value="TerB"/>
    <property type="match status" value="1"/>
</dbReference>
<comment type="domain">
    <text evidence="7">The transmembrane domain is a dimerization domain.</text>
</comment>
<organism evidence="10 11">
    <name type="scientific">Pseudobowmanella zhangzhouensis</name>
    <dbReference type="NCBI Taxonomy" id="1537679"/>
    <lineage>
        <taxon>Bacteria</taxon>
        <taxon>Pseudomonadati</taxon>
        <taxon>Pseudomonadota</taxon>
        <taxon>Gammaproteobacteria</taxon>
        <taxon>Alteromonadales</taxon>
        <taxon>Alteromonadaceae</taxon>
    </lineage>
</organism>
<keyword evidence="11" id="KW-1185">Reference proteome</keyword>
<evidence type="ECO:0000256" key="2">
    <source>
        <dbReference type="ARBA" id="ARBA00022519"/>
    </source>
</evidence>
<sequence>MWGKLFGAMFGFMFAKIPGLILGVIVGHMFDRGYAADFNRAGGFGRLFGEQDELKSQAIFFHALFAVMGHVAKASGRVTEQEIRMATSLMDQMQLFGEKRREAQQAFKEGKGSDFPLKQILREFRTSCFGRHDVMQIFLEILIQAAFADGELHPKEVQVLETAAGELGFSVTQLRHLLNMYEAELRFRQHQGQQRQRTQAYSAQQQLSDAYKILGCQSNSSDAEIKKAYRKLMAQHHPDKLASKGLPPEALEMAKIKTQDIQAAYERVRQTRN</sequence>
<dbReference type="InterPro" id="IPR023749">
    <property type="entry name" value="DjlA"/>
</dbReference>
<dbReference type="Gene3D" id="1.10.287.110">
    <property type="entry name" value="DnaJ domain"/>
    <property type="match status" value="1"/>
</dbReference>
<accession>A0ABW1XMR2</accession>
<dbReference type="SUPFAM" id="SSF46565">
    <property type="entry name" value="Chaperone J-domain"/>
    <property type="match status" value="1"/>
</dbReference>
<dbReference type="EMBL" id="JBHSUS010000001">
    <property type="protein sequence ID" value="MFC6440951.1"/>
    <property type="molecule type" value="Genomic_DNA"/>
</dbReference>
<keyword evidence="2 7" id="KW-0997">Cell inner membrane</keyword>
<evidence type="ECO:0000259" key="9">
    <source>
        <dbReference type="PROSITE" id="PS50076"/>
    </source>
</evidence>
<comment type="subunit">
    <text evidence="7">Homodimer.</text>
</comment>
<gene>
    <name evidence="7 10" type="primary">djlA</name>
    <name evidence="10" type="ORF">ACFP85_12420</name>
</gene>